<gene>
    <name evidence="2" type="ORF">HannXRQ_Chr13g0392661</name>
</gene>
<dbReference type="InParanoid" id="A0A251SPW2"/>
<feature type="compositionally biased region" description="Polar residues" evidence="1">
    <location>
        <begin position="28"/>
        <end position="40"/>
    </location>
</feature>
<dbReference type="EMBL" id="CM007902">
    <property type="protein sequence ID" value="OTG00583.1"/>
    <property type="molecule type" value="Genomic_DNA"/>
</dbReference>
<name>A0A251SPW2_HELAN</name>
<evidence type="ECO:0000256" key="1">
    <source>
        <dbReference type="SAM" id="MobiDB-lite"/>
    </source>
</evidence>
<sequence>MKTLLVCSVIETNESPFRKRNPRRDFSPLTTTGEEPTTRRISSNCTHTLELGFQSSIDNDL</sequence>
<organism evidence="2 3">
    <name type="scientific">Helianthus annuus</name>
    <name type="common">Common sunflower</name>
    <dbReference type="NCBI Taxonomy" id="4232"/>
    <lineage>
        <taxon>Eukaryota</taxon>
        <taxon>Viridiplantae</taxon>
        <taxon>Streptophyta</taxon>
        <taxon>Embryophyta</taxon>
        <taxon>Tracheophyta</taxon>
        <taxon>Spermatophyta</taxon>
        <taxon>Magnoliopsida</taxon>
        <taxon>eudicotyledons</taxon>
        <taxon>Gunneridae</taxon>
        <taxon>Pentapetalae</taxon>
        <taxon>asterids</taxon>
        <taxon>campanulids</taxon>
        <taxon>Asterales</taxon>
        <taxon>Asteraceae</taxon>
        <taxon>Asteroideae</taxon>
        <taxon>Heliantheae alliance</taxon>
        <taxon>Heliantheae</taxon>
        <taxon>Helianthus</taxon>
    </lineage>
</organism>
<dbReference type="AlphaFoldDB" id="A0A251SPW2"/>
<protein>
    <submittedName>
        <fullName evidence="2">Uncharacterized protein</fullName>
    </submittedName>
</protein>
<keyword evidence="3" id="KW-1185">Reference proteome</keyword>
<evidence type="ECO:0000313" key="3">
    <source>
        <dbReference type="Proteomes" id="UP000215914"/>
    </source>
</evidence>
<reference evidence="3" key="1">
    <citation type="journal article" date="2017" name="Nature">
        <title>The sunflower genome provides insights into oil metabolism, flowering and Asterid evolution.</title>
        <authorList>
            <person name="Badouin H."/>
            <person name="Gouzy J."/>
            <person name="Grassa C.J."/>
            <person name="Murat F."/>
            <person name="Staton S.E."/>
            <person name="Cottret L."/>
            <person name="Lelandais-Briere C."/>
            <person name="Owens G.L."/>
            <person name="Carrere S."/>
            <person name="Mayjonade B."/>
            <person name="Legrand L."/>
            <person name="Gill N."/>
            <person name="Kane N.C."/>
            <person name="Bowers J.E."/>
            <person name="Hubner S."/>
            <person name="Bellec A."/>
            <person name="Berard A."/>
            <person name="Berges H."/>
            <person name="Blanchet N."/>
            <person name="Boniface M.C."/>
            <person name="Brunel D."/>
            <person name="Catrice O."/>
            <person name="Chaidir N."/>
            <person name="Claudel C."/>
            <person name="Donnadieu C."/>
            <person name="Faraut T."/>
            <person name="Fievet G."/>
            <person name="Helmstetter N."/>
            <person name="King M."/>
            <person name="Knapp S.J."/>
            <person name="Lai Z."/>
            <person name="Le Paslier M.C."/>
            <person name="Lippi Y."/>
            <person name="Lorenzon L."/>
            <person name="Mandel J.R."/>
            <person name="Marage G."/>
            <person name="Marchand G."/>
            <person name="Marquand E."/>
            <person name="Bret-Mestries E."/>
            <person name="Morien E."/>
            <person name="Nambeesan S."/>
            <person name="Nguyen T."/>
            <person name="Pegot-Espagnet P."/>
            <person name="Pouilly N."/>
            <person name="Raftis F."/>
            <person name="Sallet E."/>
            <person name="Schiex T."/>
            <person name="Thomas J."/>
            <person name="Vandecasteele C."/>
            <person name="Vares D."/>
            <person name="Vear F."/>
            <person name="Vautrin S."/>
            <person name="Crespi M."/>
            <person name="Mangin B."/>
            <person name="Burke J.M."/>
            <person name="Salse J."/>
            <person name="Munos S."/>
            <person name="Vincourt P."/>
            <person name="Rieseberg L.H."/>
            <person name="Langlade N.B."/>
        </authorList>
    </citation>
    <scope>NUCLEOTIDE SEQUENCE [LARGE SCALE GENOMIC DNA]</scope>
    <source>
        <strain evidence="3">cv. SF193</strain>
    </source>
</reference>
<dbReference type="Proteomes" id="UP000215914">
    <property type="component" value="Chromosome 13"/>
</dbReference>
<evidence type="ECO:0000313" key="2">
    <source>
        <dbReference type="EMBL" id="OTG00583.1"/>
    </source>
</evidence>
<feature type="region of interest" description="Disordered" evidence="1">
    <location>
        <begin position="17"/>
        <end position="40"/>
    </location>
</feature>
<accession>A0A251SPW2</accession>
<proteinExistence type="predicted"/>